<feature type="compositionally biased region" description="Low complexity" evidence="1">
    <location>
        <begin position="152"/>
        <end position="164"/>
    </location>
</feature>
<feature type="compositionally biased region" description="Acidic residues" evidence="1">
    <location>
        <begin position="121"/>
        <end position="137"/>
    </location>
</feature>
<gene>
    <name evidence="2" type="ORF">BDZ85DRAFT_282097</name>
</gene>
<accession>A0A6A6GBH0</accession>
<evidence type="ECO:0000313" key="3">
    <source>
        <dbReference type="Proteomes" id="UP000799538"/>
    </source>
</evidence>
<evidence type="ECO:0000256" key="1">
    <source>
        <dbReference type="SAM" id="MobiDB-lite"/>
    </source>
</evidence>
<keyword evidence="3" id="KW-1185">Reference proteome</keyword>
<protein>
    <submittedName>
        <fullName evidence="2">Uncharacterized protein</fullName>
    </submittedName>
</protein>
<proteinExistence type="predicted"/>
<evidence type="ECO:0000313" key="2">
    <source>
        <dbReference type="EMBL" id="KAF2223061.1"/>
    </source>
</evidence>
<sequence length="298" mass="32711">MSNGQGRNEGSTTPDEENATGKGVALAGGSQPSAMPNRPRPHSGPIRSEVAFVSTDRGHFERVDQAAKHYVDPEYADLDTVDRRLIEFVEMLVLIMIEHINSKGKGLNGGVINKVTFYDDDESGQATEEEPEVDEDEKPGKKSKTPDDDDSGSSSDSSCDDVTSNEGYDLEKGLQQALEDLVGDPEETLQEPTEKEKTPSPQGQSEKEEKRAKKAEKDHEALMNLLAGQRFLAEIDKINFTHGAHKTVIRDIAKVLDHRSQSIEVNEPPVAEGLLRAMMDTIRAATSKDTLLFMLSMC</sequence>
<reference evidence="3" key="1">
    <citation type="journal article" date="2020" name="Stud. Mycol.">
        <title>101 Dothideomycetes genomes: A test case for predicting lifestyles and emergence of pathogens.</title>
        <authorList>
            <person name="Haridas S."/>
            <person name="Albert R."/>
            <person name="Binder M."/>
            <person name="Bloem J."/>
            <person name="LaButti K."/>
            <person name="Salamov A."/>
            <person name="Andreopoulos B."/>
            <person name="Baker S."/>
            <person name="Barry K."/>
            <person name="Bills G."/>
            <person name="Bluhm B."/>
            <person name="Cannon C."/>
            <person name="Castanera R."/>
            <person name="Culley D."/>
            <person name="Daum C."/>
            <person name="Ezra D."/>
            <person name="Gonzalez J."/>
            <person name="Henrissat B."/>
            <person name="Kuo A."/>
            <person name="Liang C."/>
            <person name="Lipzen A."/>
            <person name="Lutzoni F."/>
            <person name="Magnuson J."/>
            <person name="Mondo S."/>
            <person name="Nolan M."/>
            <person name="Ohm R."/>
            <person name="Pangilinan J."/>
            <person name="Park H.-J."/>
            <person name="Ramirez L."/>
            <person name="Alfaro M."/>
            <person name="Sun H."/>
            <person name="Tritt A."/>
            <person name="Yoshinaga Y."/>
            <person name="Zwiers L.-H."/>
            <person name="Turgeon B."/>
            <person name="Goodwin S."/>
            <person name="Spatafora J."/>
            <person name="Crous P."/>
            <person name="Grigoriev I."/>
        </authorList>
    </citation>
    <scope>NUCLEOTIDE SEQUENCE [LARGE SCALE GENOMIC DNA]</scope>
    <source>
        <strain evidence="3">CECT 20119</strain>
    </source>
</reference>
<dbReference type="Proteomes" id="UP000799538">
    <property type="component" value="Unassembled WGS sequence"/>
</dbReference>
<name>A0A6A6GBH0_9PEZI</name>
<feature type="compositionally biased region" description="Basic and acidic residues" evidence="1">
    <location>
        <begin position="205"/>
        <end position="217"/>
    </location>
</feature>
<feature type="region of interest" description="Disordered" evidence="1">
    <location>
        <begin position="121"/>
        <end position="166"/>
    </location>
</feature>
<dbReference type="AlphaFoldDB" id="A0A6A6GBH0"/>
<feature type="region of interest" description="Disordered" evidence="1">
    <location>
        <begin position="1"/>
        <end position="48"/>
    </location>
</feature>
<feature type="compositionally biased region" description="Polar residues" evidence="1">
    <location>
        <begin position="1"/>
        <end position="13"/>
    </location>
</feature>
<feature type="region of interest" description="Disordered" evidence="1">
    <location>
        <begin position="185"/>
        <end position="217"/>
    </location>
</feature>
<organism evidence="2 3">
    <name type="scientific">Elsinoe ampelina</name>
    <dbReference type="NCBI Taxonomy" id="302913"/>
    <lineage>
        <taxon>Eukaryota</taxon>
        <taxon>Fungi</taxon>
        <taxon>Dikarya</taxon>
        <taxon>Ascomycota</taxon>
        <taxon>Pezizomycotina</taxon>
        <taxon>Dothideomycetes</taxon>
        <taxon>Dothideomycetidae</taxon>
        <taxon>Myriangiales</taxon>
        <taxon>Elsinoaceae</taxon>
        <taxon>Elsinoe</taxon>
    </lineage>
</organism>
<dbReference type="EMBL" id="ML992507">
    <property type="protein sequence ID" value="KAF2223061.1"/>
    <property type="molecule type" value="Genomic_DNA"/>
</dbReference>